<comment type="caution">
    <text evidence="4">The sequence shown here is derived from an EMBL/GenBank/DDBJ whole genome shotgun (WGS) entry which is preliminary data.</text>
</comment>
<feature type="compositionally biased region" description="Low complexity" evidence="2">
    <location>
        <begin position="431"/>
        <end position="451"/>
    </location>
</feature>
<name>A0ABQ8Y335_9EUKA</name>
<feature type="compositionally biased region" description="Low complexity" evidence="2">
    <location>
        <begin position="135"/>
        <end position="144"/>
    </location>
</feature>
<feature type="compositionally biased region" description="Basic and acidic residues" evidence="2">
    <location>
        <begin position="649"/>
        <end position="665"/>
    </location>
</feature>
<feature type="region of interest" description="Disordered" evidence="2">
    <location>
        <begin position="579"/>
        <end position="665"/>
    </location>
</feature>
<evidence type="ECO:0000313" key="5">
    <source>
        <dbReference type="Proteomes" id="UP001150062"/>
    </source>
</evidence>
<feature type="region of interest" description="Disordered" evidence="2">
    <location>
        <begin position="89"/>
        <end position="154"/>
    </location>
</feature>
<protein>
    <recommendedName>
        <fullName evidence="3">PH domain-containing protein</fullName>
    </recommendedName>
</protein>
<evidence type="ECO:0000256" key="1">
    <source>
        <dbReference type="SAM" id="Coils"/>
    </source>
</evidence>
<evidence type="ECO:0000313" key="4">
    <source>
        <dbReference type="EMBL" id="KAJ6238578.1"/>
    </source>
</evidence>
<evidence type="ECO:0000256" key="2">
    <source>
        <dbReference type="SAM" id="MobiDB-lite"/>
    </source>
</evidence>
<feature type="coiled-coil region" evidence="1">
    <location>
        <begin position="365"/>
        <end position="429"/>
    </location>
</feature>
<dbReference type="Proteomes" id="UP001150062">
    <property type="component" value="Unassembled WGS sequence"/>
</dbReference>
<feature type="domain" description="PH" evidence="3">
    <location>
        <begin position="796"/>
        <end position="935"/>
    </location>
</feature>
<dbReference type="SMART" id="SM00233">
    <property type="entry name" value="PH"/>
    <property type="match status" value="1"/>
</dbReference>
<feature type="coiled-coil region" evidence="1">
    <location>
        <begin position="10"/>
        <end position="37"/>
    </location>
</feature>
<accession>A0ABQ8Y335</accession>
<proteinExistence type="predicted"/>
<keyword evidence="5" id="KW-1185">Reference proteome</keyword>
<feature type="region of interest" description="Disordered" evidence="2">
    <location>
        <begin position="714"/>
        <end position="733"/>
    </location>
</feature>
<dbReference type="EMBL" id="JAOAOG010000232">
    <property type="protein sequence ID" value="KAJ6238578.1"/>
    <property type="molecule type" value="Genomic_DNA"/>
</dbReference>
<dbReference type="InterPro" id="IPR001849">
    <property type="entry name" value="PH_domain"/>
</dbReference>
<organism evidence="4 5">
    <name type="scientific">Anaeramoeba flamelloides</name>
    <dbReference type="NCBI Taxonomy" id="1746091"/>
    <lineage>
        <taxon>Eukaryota</taxon>
        <taxon>Metamonada</taxon>
        <taxon>Anaeramoebidae</taxon>
        <taxon>Anaeramoeba</taxon>
    </lineage>
</organism>
<feature type="compositionally biased region" description="Polar residues" evidence="2">
    <location>
        <begin position="145"/>
        <end position="154"/>
    </location>
</feature>
<gene>
    <name evidence="4" type="ORF">M0813_25802</name>
</gene>
<feature type="compositionally biased region" description="Polar residues" evidence="2">
    <location>
        <begin position="613"/>
        <end position="626"/>
    </location>
</feature>
<feature type="compositionally biased region" description="Low complexity" evidence="2">
    <location>
        <begin position="111"/>
        <end position="120"/>
    </location>
</feature>
<feature type="compositionally biased region" description="Polar residues" evidence="2">
    <location>
        <begin position="94"/>
        <end position="104"/>
    </location>
</feature>
<keyword evidence="1" id="KW-0175">Coiled coil</keyword>
<evidence type="ECO:0000259" key="3">
    <source>
        <dbReference type="SMART" id="SM00233"/>
    </source>
</evidence>
<feature type="region of interest" description="Disordered" evidence="2">
    <location>
        <begin position="431"/>
        <end position="454"/>
    </location>
</feature>
<sequence length="937" mass="110637">MNTTPDLGVLIQKNRNLQEAQKDLVHKINQFKQSKQKQFSQYNESIQSKISLLSQYHKKNLLNETLKQESSLNFQKLRSLKNRLGEIRMGQYQKRGNNENNQLTGIAGDPNLNKNQVNNNNKKKKKKIKEKESNNESSQSNNRNTPNQVNDQKSQIMDQRLESLKISNDLFKKMFLRLFNLNQLCQQLVGLQQSEKQLKKQFFQVLFSLSIRSNNLSLQSLGKRLNYQFTQSENQEETVQRLLVAYNHYKAQSPILQSQIQSNLDSLITGTKYGNRLLILKQNQSNDNDQIKSKIFTITEQLFRLKHTLSHSQQAIYSSKQQINEIRIKKRKLLFENQRSSHDISNLAELRQNRTNLIENLFINCERLFVKIKQTQNNLEYYEQKYNLLCQTSSLGLRKKQIKELNNELIQIRDKNDQLKIKIENFSKSNDSGGSKNGITGNGNMNGNMDANRNRLKTQQRVRKEIKRFNEKIFKFKNIIKIIDKNIEKFTQKREFWIKQIYILADFEKLNKKIKELQNKNINILLYIDQTEIQNEIIQDKIENFKNIYQSINLKVQEKVTEKHRIGLQNQLNLKMEKKIKNENYQGNEKVGSERKGKGKGKRKVMVKEMKKTQNGNSKSISVNEIQDLKSNNDQDQNDNETVTVNENENEHENDNDSDSVDDHKKTLNTSISATFEKVSSPRVYRKMSLATKPPKQTFVDEIYNPYLNYSKMNKEREEQSKAQDGQNERVGEMTTSNNVAFSQKTEQSNKKNVNHSPIKQLHNEIEEIKRKRKNLITQKKQNGVLIFDKSEIIDMEYEGYAKLISISDESKNKKKKKKNRFKFKRKKKSQNKYLVLQKQYLIIFPEFGIESEHVLEISLIHCKSTTNHNFKKNKKHLLKKKKNKFVNENEDFNNKFNNTFLEINHPEKKLILSFTNRQLQMEWKRRIENLQMLDQN</sequence>
<reference evidence="4" key="1">
    <citation type="submission" date="2022-08" db="EMBL/GenBank/DDBJ databases">
        <title>Novel sulfate-reducing endosymbionts in the free-living metamonad Anaeramoeba.</title>
        <authorList>
            <person name="Jerlstrom-Hultqvist J."/>
            <person name="Cepicka I."/>
            <person name="Gallot-Lavallee L."/>
            <person name="Salas-Leiva D."/>
            <person name="Curtis B.A."/>
            <person name="Zahonova K."/>
            <person name="Pipaliya S."/>
            <person name="Dacks J."/>
            <person name="Roger A.J."/>
        </authorList>
    </citation>
    <scope>NUCLEOTIDE SEQUENCE</scope>
    <source>
        <strain evidence="4">Schooner1</strain>
    </source>
</reference>
<feature type="compositionally biased region" description="Basic and acidic residues" evidence="2">
    <location>
        <begin position="714"/>
        <end position="732"/>
    </location>
</feature>